<dbReference type="GO" id="GO:0008270">
    <property type="term" value="F:zinc ion binding"/>
    <property type="evidence" value="ECO:0007669"/>
    <property type="project" value="UniProtKB-UniRule"/>
</dbReference>
<evidence type="ECO:0000313" key="11">
    <source>
        <dbReference type="Proteomes" id="UP000199512"/>
    </source>
</evidence>
<evidence type="ECO:0000259" key="9">
    <source>
        <dbReference type="SMART" id="SM00849"/>
    </source>
</evidence>
<dbReference type="HAMAP" id="MF_01818">
    <property type="entry name" value="RNase_Z_BN"/>
    <property type="match status" value="1"/>
</dbReference>
<keyword evidence="6 8" id="KW-0378">Hydrolase</keyword>
<dbReference type="Pfam" id="PF23023">
    <property type="entry name" value="Anti-Pycsar_Apyc1"/>
    <property type="match status" value="1"/>
</dbReference>
<feature type="binding site" evidence="8">
    <location>
        <position position="165"/>
    </location>
    <ligand>
        <name>Zn(2+)</name>
        <dbReference type="ChEBI" id="CHEBI:29105"/>
        <label>1</label>
        <note>catalytic</note>
    </ligand>
</feature>
<organism evidence="10 11">
    <name type="scientific">Peptostreptococcus russellii</name>
    <dbReference type="NCBI Taxonomy" id="215200"/>
    <lineage>
        <taxon>Bacteria</taxon>
        <taxon>Bacillati</taxon>
        <taxon>Bacillota</taxon>
        <taxon>Clostridia</taxon>
        <taxon>Peptostreptococcales</taxon>
        <taxon>Peptostreptococcaceae</taxon>
        <taxon>Peptostreptococcus</taxon>
    </lineage>
</organism>
<feature type="domain" description="Metallo-beta-lactamase" evidence="9">
    <location>
        <begin position="43"/>
        <end position="255"/>
    </location>
</feature>
<sequence length="331" mass="37120">MNLCNYILYTRVNFILKLRMAGDEMVNITMLGTGGNVPSPNRFCSSAFLNYKGRKILIDCGEGTQISMKKVGCGFKGIDLILITHLHGDHINGLIGLLSTMGNSEKRTPLTIVGPRGIKRAIKAMLVLIEGIPYPLNIIENPSGAFSINDGQFKEIEISTIKLEHSTECIGYSLYFKRNRKFSPQNAIENNVPKYLWKNLQLGQTFYIDDNAYTPDMVLGEERKGIKFSYITDTRPINTIPDFIKESDLFICEAMYGDDLDIAKAVKNKHMTFRESASLAKLGKVKHLLLTHFSPSVDNPSYFIENARSVFKNTTIAHDGIKIDLSYSAED</sequence>
<gene>
    <name evidence="8" type="primary">rnz</name>
    <name evidence="10" type="ORF">SAMN05216454_102182</name>
</gene>
<accession>A0A1H8FN92</accession>
<dbReference type="InterPro" id="IPR036866">
    <property type="entry name" value="RibonucZ/Hydroxyglut_hydro"/>
</dbReference>
<dbReference type="PANTHER" id="PTHR46018">
    <property type="entry name" value="ZINC PHOSPHODIESTERASE ELAC PROTEIN 1"/>
    <property type="match status" value="1"/>
</dbReference>
<dbReference type="SMART" id="SM00849">
    <property type="entry name" value="Lactamase_B"/>
    <property type="match status" value="1"/>
</dbReference>
<keyword evidence="7 8" id="KW-0862">Zinc</keyword>
<reference evidence="10 11" key="1">
    <citation type="submission" date="2016-10" db="EMBL/GenBank/DDBJ databases">
        <authorList>
            <person name="de Groot N.N."/>
        </authorList>
    </citation>
    <scope>NUCLEOTIDE SEQUENCE [LARGE SCALE GENOMIC DNA]</scope>
    <source>
        <strain evidence="10 11">Calf135</strain>
    </source>
</reference>
<evidence type="ECO:0000256" key="8">
    <source>
        <dbReference type="HAMAP-Rule" id="MF_01818"/>
    </source>
</evidence>
<feature type="binding site" evidence="8">
    <location>
        <position position="292"/>
    </location>
    <ligand>
        <name>Zn(2+)</name>
        <dbReference type="ChEBI" id="CHEBI:29105"/>
        <label>2</label>
        <note>catalytic</note>
    </ligand>
</feature>
<dbReference type="InterPro" id="IPR013471">
    <property type="entry name" value="RNase_Z/BN"/>
</dbReference>
<dbReference type="NCBIfam" id="TIGR02651">
    <property type="entry name" value="RNase_Z"/>
    <property type="match status" value="1"/>
</dbReference>
<comment type="catalytic activity">
    <reaction evidence="8">
        <text>Endonucleolytic cleavage of RNA, removing extra 3' nucleotides from tRNA precursor, generating 3' termini of tRNAs. A 3'-hydroxy group is left at the tRNA terminus and a 5'-phosphoryl group is left at the trailer molecule.</text>
        <dbReference type="EC" id="3.1.26.11"/>
    </reaction>
</comment>
<dbReference type="Gene3D" id="3.60.15.10">
    <property type="entry name" value="Ribonuclease Z/Hydroxyacylglutathione hydrolase-like"/>
    <property type="match status" value="1"/>
</dbReference>
<feature type="binding site" evidence="8">
    <location>
        <position position="85"/>
    </location>
    <ligand>
        <name>Zn(2+)</name>
        <dbReference type="ChEBI" id="CHEBI:29105"/>
        <label>1</label>
        <note>catalytic</note>
    </ligand>
</feature>
<dbReference type="GO" id="GO:0042781">
    <property type="term" value="F:3'-tRNA processing endoribonuclease activity"/>
    <property type="evidence" value="ECO:0007669"/>
    <property type="project" value="UniProtKB-UniRule"/>
</dbReference>
<keyword evidence="5 8" id="KW-0255">Endonuclease</keyword>
<evidence type="ECO:0000256" key="2">
    <source>
        <dbReference type="ARBA" id="ARBA00022694"/>
    </source>
</evidence>
<keyword evidence="11" id="KW-1185">Reference proteome</keyword>
<protein>
    <recommendedName>
        <fullName evidence="8">Ribonuclease Z</fullName>
        <shortName evidence="8">RNase Z</shortName>
        <ecNumber evidence="8">3.1.26.11</ecNumber>
    </recommendedName>
    <alternativeName>
        <fullName evidence="8">tRNA 3 endonuclease</fullName>
    </alternativeName>
    <alternativeName>
        <fullName evidence="8">tRNase Z</fullName>
    </alternativeName>
</protein>
<feature type="binding site" evidence="8">
    <location>
        <position position="233"/>
    </location>
    <ligand>
        <name>Zn(2+)</name>
        <dbReference type="ChEBI" id="CHEBI:29105"/>
        <label>1</label>
        <note>catalytic</note>
    </ligand>
</feature>
<feature type="active site" description="Proton acceptor" evidence="8">
    <location>
        <position position="89"/>
    </location>
</feature>
<evidence type="ECO:0000256" key="1">
    <source>
        <dbReference type="ARBA" id="ARBA00011738"/>
    </source>
</evidence>
<feature type="binding site" evidence="8">
    <location>
        <position position="233"/>
    </location>
    <ligand>
        <name>Zn(2+)</name>
        <dbReference type="ChEBI" id="CHEBI:29105"/>
        <label>2</label>
        <note>catalytic</note>
    </ligand>
</feature>
<feature type="binding site" evidence="8">
    <location>
        <position position="87"/>
    </location>
    <ligand>
        <name>Zn(2+)</name>
        <dbReference type="ChEBI" id="CHEBI:29105"/>
        <label>1</label>
        <note>catalytic</note>
    </ligand>
</feature>
<name>A0A1H8FN92_9FIRM</name>
<dbReference type="CDD" id="cd07717">
    <property type="entry name" value="RNaseZ_ZiPD-like_MBL-fold"/>
    <property type="match status" value="1"/>
</dbReference>
<feature type="binding site" evidence="8">
    <location>
        <position position="89"/>
    </location>
    <ligand>
        <name>Zn(2+)</name>
        <dbReference type="ChEBI" id="CHEBI:29105"/>
        <label>2</label>
        <note>catalytic</note>
    </ligand>
</feature>
<dbReference type="NCBIfam" id="NF000801">
    <property type="entry name" value="PRK00055.1-3"/>
    <property type="match status" value="1"/>
</dbReference>
<evidence type="ECO:0000313" key="10">
    <source>
        <dbReference type="EMBL" id="SEN33065.1"/>
    </source>
</evidence>
<dbReference type="AlphaFoldDB" id="A0A1H8FN92"/>
<evidence type="ECO:0000256" key="4">
    <source>
        <dbReference type="ARBA" id="ARBA00022723"/>
    </source>
</evidence>
<dbReference type="Proteomes" id="UP000199512">
    <property type="component" value="Unassembled WGS sequence"/>
</dbReference>
<comment type="similarity">
    <text evidence="8">Belongs to the RNase Z family.</text>
</comment>
<keyword evidence="4 8" id="KW-0479">Metal-binding</keyword>
<dbReference type="InterPro" id="IPR001279">
    <property type="entry name" value="Metallo-B-lactamas"/>
</dbReference>
<dbReference type="EC" id="3.1.26.11" evidence="8"/>
<evidence type="ECO:0000256" key="6">
    <source>
        <dbReference type="ARBA" id="ARBA00022801"/>
    </source>
</evidence>
<evidence type="ECO:0000256" key="3">
    <source>
        <dbReference type="ARBA" id="ARBA00022722"/>
    </source>
</evidence>
<comment type="cofactor">
    <cofactor evidence="8">
        <name>Zn(2+)</name>
        <dbReference type="ChEBI" id="CHEBI:29105"/>
    </cofactor>
    <text evidence="8">Binds 2 Zn(2+) ions.</text>
</comment>
<proteinExistence type="inferred from homology"/>
<dbReference type="PANTHER" id="PTHR46018:SF2">
    <property type="entry name" value="ZINC PHOSPHODIESTERASE ELAC PROTEIN 1"/>
    <property type="match status" value="1"/>
</dbReference>
<dbReference type="SUPFAM" id="SSF56281">
    <property type="entry name" value="Metallo-hydrolase/oxidoreductase"/>
    <property type="match status" value="1"/>
</dbReference>
<comment type="function">
    <text evidence="8">Zinc phosphodiesterase, which displays some tRNA 3'-processing endonuclease activity. Probably involved in tRNA maturation, by removing a 3'-trailer from precursor tRNA.</text>
</comment>
<evidence type="ECO:0000256" key="7">
    <source>
        <dbReference type="ARBA" id="ARBA00022833"/>
    </source>
</evidence>
<evidence type="ECO:0000256" key="5">
    <source>
        <dbReference type="ARBA" id="ARBA00022759"/>
    </source>
</evidence>
<keyword evidence="2 8" id="KW-0819">tRNA processing</keyword>
<dbReference type="STRING" id="215200.SAMN05216454_102182"/>
<dbReference type="EMBL" id="FODF01000002">
    <property type="protein sequence ID" value="SEN33065.1"/>
    <property type="molecule type" value="Genomic_DNA"/>
</dbReference>
<comment type="subunit">
    <text evidence="1 8">Homodimer.</text>
</comment>
<feature type="binding site" evidence="8">
    <location>
        <position position="90"/>
    </location>
    <ligand>
        <name>Zn(2+)</name>
        <dbReference type="ChEBI" id="CHEBI:29105"/>
        <label>2</label>
        <note>catalytic</note>
    </ligand>
</feature>
<keyword evidence="3 8" id="KW-0540">Nuclease</keyword>